<gene>
    <name evidence="2" type="ORF">ZIOFF_005390</name>
</gene>
<dbReference type="SMART" id="SM00256">
    <property type="entry name" value="FBOX"/>
    <property type="match status" value="1"/>
</dbReference>
<evidence type="ECO:0000259" key="1">
    <source>
        <dbReference type="SMART" id="SM00256"/>
    </source>
</evidence>
<dbReference type="InterPro" id="IPR001810">
    <property type="entry name" value="F-box_dom"/>
</dbReference>
<dbReference type="InterPro" id="IPR006652">
    <property type="entry name" value="Kelch_1"/>
</dbReference>
<dbReference type="OrthoDB" id="191037at2759"/>
<sequence length="359" mass="39140">MEAELIPGLPEVMAMECLARVPIVNLGAARAVSKLWKSSIESVPFHDLRKSTGLADSVVAVSQAQVPENETVHPSPSVYRLSFFDPATGAWSCAPPVPGGHRSLPRFCQIVSVGCELVIVGGWNSLTWAASDEVHIFDLASKAWRAGAPMPGTGRSFFACAGSTERRMVFVAGGHDERKNALRSALAYDVAADAWVRLPDMAQARDECCGVLVRDAFQVLDGYPTDAPAQFMRSVESFDVNAWRWGPVEEEKLEEAVCPRTCVVGGDGRLYMCLKSRGVAALKEGEGWQTVAELPDDVVALQMVAWERGLVVLGSGNKSRSQFIYVLDLKAGKKMGKWRRLELPREFSGHVQAACTFRI</sequence>
<accession>A0A8J5I1E6</accession>
<dbReference type="Pfam" id="PF01344">
    <property type="entry name" value="Kelch_1"/>
    <property type="match status" value="2"/>
</dbReference>
<reference evidence="2 3" key="1">
    <citation type="submission" date="2020-08" db="EMBL/GenBank/DDBJ databases">
        <title>Plant Genome Project.</title>
        <authorList>
            <person name="Zhang R.-G."/>
        </authorList>
    </citation>
    <scope>NUCLEOTIDE SEQUENCE [LARGE SCALE GENOMIC DNA]</scope>
    <source>
        <tissue evidence="2">Rhizome</tissue>
    </source>
</reference>
<dbReference type="SMART" id="SM00612">
    <property type="entry name" value="Kelch"/>
    <property type="match status" value="2"/>
</dbReference>
<keyword evidence="3" id="KW-1185">Reference proteome</keyword>
<dbReference type="PANTHER" id="PTHR46407:SF3">
    <property type="entry name" value="OS02G0208700 PROTEIN"/>
    <property type="match status" value="1"/>
</dbReference>
<dbReference type="Proteomes" id="UP000734854">
    <property type="component" value="Unassembled WGS sequence"/>
</dbReference>
<dbReference type="AlphaFoldDB" id="A0A8J5I1E6"/>
<dbReference type="Pfam" id="PF00646">
    <property type="entry name" value="F-box"/>
    <property type="match status" value="1"/>
</dbReference>
<comment type="caution">
    <text evidence="2">The sequence shown here is derived from an EMBL/GenBank/DDBJ whole genome shotgun (WGS) entry which is preliminary data.</text>
</comment>
<evidence type="ECO:0000313" key="2">
    <source>
        <dbReference type="EMBL" id="KAG6531576.1"/>
    </source>
</evidence>
<feature type="domain" description="F-box" evidence="1">
    <location>
        <begin position="9"/>
        <end position="49"/>
    </location>
</feature>
<name>A0A8J5I1E6_ZINOF</name>
<proteinExistence type="predicted"/>
<dbReference type="PANTHER" id="PTHR46407">
    <property type="entry name" value="OS02G0208700 PROTEIN"/>
    <property type="match status" value="1"/>
</dbReference>
<dbReference type="GO" id="GO:0080037">
    <property type="term" value="P:negative regulation of cytokinin-activated signaling pathway"/>
    <property type="evidence" value="ECO:0007669"/>
    <property type="project" value="InterPro"/>
</dbReference>
<evidence type="ECO:0000313" key="3">
    <source>
        <dbReference type="Proteomes" id="UP000734854"/>
    </source>
</evidence>
<protein>
    <recommendedName>
        <fullName evidence="1">F-box domain-containing protein</fullName>
    </recommendedName>
</protein>
<dbReference type="GO" id="GO:2000762">
    <property type="term" value="P:regulation of phenylpropanoid metabolic process"/>
    <property type="evidence" value="ECO:0007669"/>
    <property type="project" value="InterPro"/>
</dbReference>
<organism evidence="2 3">
    <name type="scientific">Zingiber officinale</name>
    <name type="common">Ginger</name>
    <name type="synonym">Amomum zingiber</name>
    <dbReference type="NCBI Taxonomy" id="94328"/>
    <lineage>
        <taxon>Eukaryota</taxon>
        <taxon>Viridiplantae</taxon>
        <taxon>Streptophyta</taxon>
        <taxon>Embryophyta</taxon>
        <taxon>Tracheophyta</taxon>
        <taxon>Spermatophyta</taxon>
        <taxon>Magnoliopsida</taxon>
        <taxon>Liliopsida</taxon>
        <taxon>Zingiberales</taxon>
        <taxon>Zingiberaceae</taxon>
        <taxon>Zingiber</taxon>
    </lineage>
</organism>
<dbReference type="EMBL" id="JACMSC010000002">
    <property type="protein sequence ID" value="KAG6531576.1"/>
    <property type="molecule type" value="Genomic_DNA"/>
</dbReference>
<dbReference type="InterPro" id="IPR044595">
    <property type="entry name" value="KMD1-4"/>
</dbReference>